<comment type="similarity">
    <text evidence="3">Belongs to the bacterial ribosomal protein bS16 family.</text>
</comment>
<dbReference type="GO" id="GO:0006412">
    <property type="term" value="P:translation"/>
    <property type="evidence" value="ECO:0007669"/>
    <property type="project" value="UniProtKB-UniRule"/>
</dbReference>
<keyword evidence="1 3" id="KW-0689">Ribosomal protein</keyword>
<proteinExistence type="inferred from homology"/>
<reference evidence="5 7" key="1">
    <citation type="submission" date="2014-07" db="EMBL/GenBank/DDBJ databases">
        <authorList>
            <person name="Pisani N.G."/>
            <person name="Newman J.D."/>
        </authorList>
    </citation>
    <scope>NUCLEOTIDE SEQUENCE [LARGE SCALE GENOMIC DNA]</scope>
    <source>
        <strain evidence="5 7">LMG 24720</strain>
    </source>
</reference>
<evidence type="ECO:0000313" key="8">
    <source>
        <dbReference type="Proteomes" id="UP000270036"/>
    </source>
</evidence>
<dbReference type="GO" id="GO:0003735">
    <property type="term" value="F:structural constituent of ribosome"/>
    <property type="evidence" value="ECO:0007669"/>
    <property type="project" value="InterPro"/>
</dbReference>
<evidence type="ECO:0000256" key="2">
    <source>
        <dbReference type="ARBA" id="ARBA00023274"/>
    </source>
</evidence>
<dbReference type="KEGG" id="cant:NCTC13489_01490"/>
<keyword evidence="2 3" id="KW-0687">Ribonucleoprotein</keyword>
<evidence type="ECO:0000313" key="7">
    <source>
        <dbReference type="Proteomes" id="UP000028349"/>
    </source>
</evidence>
<accession>A0A3S4W4D3</accession>
<dbReference type="SUPFAM" id="SSF54565">
    <property type="entry name" value="Ribosomal protein S16"/>
    <property type="match status" value="1"/>
</dbReference>
<keyword evidence="7" id="KW-1185">Reference proteome</keyword>
<dbReference type="PANTHER" id="PTHR12919:SF20">
    <property type="entry name" value="SMALL RIBOSOMAL SUBUNIT PROTEIN BS16M"/>
    <property type="match status" value="1"/>
</dbReference>
<feature type="region of interest" description="Disordered" evidence="4">
    <location>
        <begin position="241"/>
        <end position="261"/>
    </location>
</feature>
<dbReference type="Proteomes" id="UP000270036">
    <property type="component" value="Chromosome"/>
</dbReference>
<dbReference type="EMBL" id="JPEP01000002">
    <property type="protein sequence ID" value="KEY18861.1"/>
    <property type="molecule type" value="Genomic_DNA"/>
</dbReference>
<organism evidence="6 8">
    <name type="scientific">Kaistella antarctica</name>
    <dbReference type="NCBI Taxonomy" id="266748"/>
    <lineage>
        <taxon>Bacteria</taxon>
        <taxon>Pseudomonadati</taxon>
        <taxon>Bacteroidota</taxon>
        <taxon>Flavobacteriia</taxon>
        <taxon>Flavobacteriales</taxon>
        <taxon>Weeksellaceae</taxon>
        <taxon>Chryseobacterium group</taxon>
        <taxon>Kaistella</taxon>
    </lineage>
</organism>
<dbReference type="NCBIfam" id="TIGR00002">
    <property type="entry name" value="S16"/>
    <property type="match status" value="1"/>
</dbReference>
<dbReference type="InterPro" id="IPR000307">
    <property type="entry name" value="Ribosomal_bS16"/>
</dbReference>
<dbReference type="AlphaFoldDB" id="A0A3S4W4D3"/>
<dbReference type="GO" id="GO:0005737">
    <property type="term" value="C:cytoplasm"/>
    <property type="evidence" value="ECO:0007669"/>
    <property type="project" value="UniProtKB-ARBA"/>
</dbReference>
<reference evidence="6 8" key="2">
    <citation type="submission" date="2018-12" db="EMBL/GenBank/DDBJ databases">
        <authorList>
            <consortium name="Pathogen Informatics"/>
        </authorList>
    </citation>
    <scope>NUCLEOTIDE SEQUENCE [LARGE SCALE GENOMIC DNA]</scope>
    <source>
        <strain evidence="6 8">NCTC13489</strain>
    </source>
</reference>
<feature type="compositionally biased region" description="Acidic residues" evidence="4">
    <location>
        <begin position="250"/>
        <end position="261"/>
    </location>
</feature>
<evidence type="ECO:0000256" key="1">
    <source>
        <dbReference type="ARBA" id="ARBA00022980"/>
    </source>
</evidence>
<dbReference type="OrthoDB" id="9807878at2"/>
<evidence type="ECO:0000256" key="3">
    <source>
        <dbReference type="HAMAP-Rule" id="MF_00385"/>
    </source>
</evidence>
<dbReference type="NCBIfam" id="NF011094">
    <property type="entry name" value="PRK14521.1"/>
    <property type="match status" value="1"/>
</dbReference>
<dbReference type="STRING" id="266748.HY04_10350"/>
<dbReference type="Gene3D" id="3.30.1320.10">
    <property type="match status" value="1"/>
</dbReference>
<evidence type="ECO:0000256" key="4">
    <source>
        <dbReference type="SAM" id="MobiDB-lite"/>
    </source>
</evidence>
<feature type="region of interest" description="Disordered" evidence="4">
    <location>
        <begin position="165"/>
        <end position="210"/>
    </location>
</feature>
<protein>
    <recommendedName>
        <fullName evidence="3">Small ribosomal subunit protein bS16</fullName>
    </recommendedName>
</protein>
<dbReference type="EMBL" id="LR134441">
    <property type="protein sequence ID" value="VEH99346.1"/>
    <property type="molecule type" value="Genomic_DNA"/>
</dbReference>
<evidence type="ECO:0000313" key="6">
    <source>
        <dbReference type="EMBL" id="VEH99346.1"/>
    </source>
</evidence>
<dbReference type="GO" id="GO:0015935">
    <property type="term" value="C:small ribosomal subunit"/>
    <property type="evidence" value="ECO:0007669"/>
    <property type="project" value="TreeGrafter"/>
</dbReference>
<dbReference type="Pfam" id="PF00886">
    <property type="entry name" value="Ribosomal_S16"/>
    <property type="match status" value="1"/>
</dbReference>
<gene>
    <name evidence="3 6" type="primary">rpsP</name>
    <name evidence="5" type="ORF">HY04_10350</name>
    <name evidence="6" type="ORF">NCTC13489_01490</name>
</gene>
<evidence type="ECO:0000313" key="5">
    <source>
        <dbReference type="EMBL" id="KEY18861.1"/>
    </source>
</evidence>
<dbReference type="InterPro" id="IPR023803">
    <property type="entry name" value="Ribosomal_bS16_dom_sf"/>
</dbReference>
<dbReference type="Proteomes" id="UP000028349">
    <property type="component" value="Unassembled WGS sequence"/>
</dbReference>
<name>A0A3S4W4D3_9FLAO</name>
<dbReference type="PANTHER" id="PTHR12919">
    <property type="entry name" value="30S RIBOSOMAL PROTEIN S16"/>
    <property type="match status" value="1"/>
</dbReference>
<sequence length="261" mass="27616">MSVKIRLQRHGKKGKPFYHIVIADARASRDGKFIEKIGTYNPIVNPAVIELNVDAAVKWLNNGAQPTDTARAILSYKGVLYKRHLQGGVAKGAFDQEAADSKFATWLEGKDQQVLGKKDGLAKSKDDAKKAALDAEAKVNQGRLDAAAKVESDAKAEADAKLAEEKAAQDAKDAEAKAAQDAKDAEAKAAEDAKNAPVEEVKEEATEEKTVVETVAESLGTAAAAVEGAVDSVKETVANVTEKLTGSDDKETEEGADEAKA</sequence>
<dbReference type="HAMAP" id="MF_00385">
    <property type="entry name" value="Ribosomal_bS16"/>
    <property type="match status" value="1"/>
</dbReference>